<accession>A0A520LL93</accession>
<evidence type="ECO:0000256" key="6">
    <source>
        <dbReference type="ARBA" id="ARBA00022989"/>
    </source>
</evidence>
<evidence type="ECO:0000256" key="3">
    <source>
        <dbReference type="ARBA" id="ARBA00022448"/>
    </source>
</evidence>
<reference evidence="9 10" key="1">
    <citation type="submission" date="2019-02" db="EMBL/GenBank/DDBJ databases">
        <title>Prokaryotic population dynamics and viral predation in marine succession experiment using metagenomics: the confinement effect.</title>
        <authorList>
            <person name="Haro-Moreno J.M."/>
            <person name="Rodriguez-Valera F."/>
            <person name="Lopez-Perez M."/>
        </authorList>
    </citation>
    <scope>NUCLEOTIDE SEQUENCE [LARGE SCALE GENOMIC DNA]</scope>
    <source>
        <strain evidence="9">MED-G169</strain>
    </source>
</reference>
<evidence type="ECO:0000256" key="7">
    <source>
        <dbReference type="ARBA" id="ARBA00023136"/>
    </source>
</evidence>
<proteinExistence type="inferred from homology"/>
<evidence type="ECO:0000256" key="5">
    <source>
        <dbReference type="ARBA" id="ARBA00022692"/>
    </source>
</evidence>
<feature type="transmembrane region" description="Helical" evidence="8">
    <location>
        <begin position="153"/>
        <end position="178"/>
    </location>
</feature>
<dbReference type="EMBL" id="SHBO01000032">
    <property type="protein sequence ID" value="RZO06017.1"/>
    <property type="molecule type" value="Genomic_DNA"/>
</dbReference>
<gene>
    <name evidence="9" type="ORF">EVB02_02885</name>
</gene>
<feature type="transmembrane region" description="Helical" evidence="8">
    <location>
        <begin position="306"/>
        <end position="331"/>
    </location>
</feature>
<evidence type="ECO:0000256" key="8">
    <source>
        <dbReference type="SAM" id="Phobius"/>
    </source>
</evidence>
<dbReference type="InterPro" id="IPR002549">
    <property type="entry name" value="AI-2E-like"/>
</dbReference>
<keyword evidence="6 8" id="KW-1133">Transmembrane helix</keyword>
<keyword evidence="4" id="KW-1003">Cell membrane</keyword>
<evidence type="ECO:0000256" key="1">
    <source>
        <dbReference type="ARBA" id="ARBA00004651"/>
    </source>
</evidence>
<name>A0A520LL93_9GAMM</name>
<evidence type="ECO:0000256" key="2">
    <source>
        <dbReference type="ARBA" id="ARBA00009773"/>
    </source>
</evidence>
<dbReference type="PANTHER" id="PTHR21716">
    <property type="entry name" value="TRANSMEMBRANE PROTEIN"/>
    <property type="match status" value="1"/>
</dbReference>
<comment type="caution">
    <text evidence="9">The sequence shown here is derived from an EMBL/GenBank/DDBJ whole genome shotgun (WGS) entry which is preliminary data.</text>
</comment>
<feature type="transmembrane region" description="Helical" evidence="8">
    <location>
        <begin position="216"/>
        <end position="233"/>
    </location>
</feature>
<comment type="similarity">
    <text evidence="2">Belongs to the autoinducer-2 exporter (AI-2E) (TC 2.A.86) family.</text>
</comment>
<organism evidence="9 10">
    <name type="scientific">SAR92 clade bacterium</name>
    <dbReference type="NCBI Taxonomy" id="2315479"/>
    <lineage>
        <taxon>Bacteria</taxon>
        <taxon>Pseudomonadati</taxon>
        <taxon>Pseudomonadota</taxon>
        <taxon>Gammaproteobacteria</taxon>
        <taxon>Cellvibrionales</taxon>
        <taxon>Porticoccaceae</taxon>
        <taxon>SAR92 clade</taxon>
    </lineage>
</organism>
<keyword evidence="5 8" id="KW-0812">Transmembrane</keyword>
<evidence type="ECO:0000313" key="9">
    <source>
        <dbReference type="EMBL" id="RZO06017.1"/>
    </source>
</evidence>
<feature type="transmembrane region" description="Helical" evidence="8">
    <location>
        <begin position="12"/>
        <end position="32"/>
    </location>
</feature>
<dbReference type="GO" id="GO:0005886">
    <property type="term" value="C:plasma membrane"/>
    <property type="evidence" value="ECO:0007669"/>
    <property type="project" value="UniProtKB-SubCell"/>
</dbReference>
<dbReference type="AlphaFoldDB" id="A0A520LL93"/>
<evidence type="ECO:0000313" key="10">
    <source>
        <dbReference type="Proteomes" id="UP000318148"/>
    </source>
</evidence>
<dbReference type="PANTHER" id="PTHR21716:SF53">
    <property type="entry name" value="PERMEASE PERM-RELATED"/>
    <property type="match status" value="1"/>
</dbReference>
<comment type="subcellular location">
    <subcellularLocation>
        <location evidence="1">Cell membrane</location>
        <topology evidence="1">Multi-pass membrane protein</topology>
    </subcellularLocation>
</comment>
<dbReference type="GO" id="GO:0055085">
    <property type="term" value="P:transmembrane transport"/>
    <property type="evidence" value="ECO:0007669"/>
    <property type="project" value="TreeGrafter"/>
</dbReference>
<keyword evidence="7 8" id="KW-0472">Membrane</keyword>
<dbReference type="Pfam" id="PF01594">
    <property type="entry name" value="AI-2E_transport"/>
    <property type="match status" value="1"/>
</dbReference>
<evidence type="ECO:0000256" key="4">
    <source>
        <dbReference type="ARBA" id="ARBA00022475"/>
    </source>
</evidence>
<keyword evidence="3" id="KW-0813">Transport</keyword>
<feature type="transmembrane region" description="Helical" evidence="8">
    <location>
        <begin position="277"/>
        <end position="300"/>
    </location>
</feature>
<feature type="transmembrane region" description="Helical" evidence="8">
    <location>
        <begin position="239"/>
        <end position="265"/>
    </location>
</feature>
<sequence length="349" mass="38402">MKNVIKGWVSRYISSEESILLLVVIAVTFLSIVFFGSILGPLFASIVIAFLLQGVVNKFRKLGISESFSVYFTFLLFLCALILLLIFVLPLLGKQMSLLVAELPNAASRVRDILSDLPEQYGEYITKEQLELVMLSASEKIGSLVEQLFSFSIAGLPSILAVGVYVLLVPVLVFFFLIDKVIILDALSKVLPAQNVLSTIWKEMDMQLANYIRGKAIEICVVGFVSYIVFVMLNLNYAALLAIAVGLSVLIPYIGALVVTIPVVIVGLLQWGYSSELLWLIGCYLAIQFLDGNILVPILFSEVVDLHPIAIVTSVLFFGGIWGFWGVFFAIPLATLVRAIVNAWPSPEN</sequence>
<feature type="transmembrane region" description="Helical" evidence="8">
    <location>
        <begin position="68"/>
        <end position="92"/>
    </location>
</feature>
<feature type="transmembrane region" description="Helical" evidence="8">
    <location>
        <begin position="38"/>
        <end position="56"/>
    </location>
</feature>
<dbReference type="Proteomes" id="UP000318148">
    <property type="component" value="Unassembled WGS sequence"/>
</dbReference>
<protein>
    <submittedName>
        <fullName evidence="9">AI-2E family transporter</fullName>
    </submittedName>
</protein>